<feature type="transmembrane region" description="Helical" evidence="5">
    <location>
        <begin position="12"/>
        <end position="31"/>
    </location>
</feature>
<feature type="domain" description="Cytochrome c" evidence="6">
    <location>
        <begin position="199"/>
        <end position="316"/>
    </location>
</feature>
<evidence type="ECO:0000313" key="8">
    <source>
        <dbReference type="Proteomes" id="UP000094197"/>
    </source>
</evidence>
<dbReference type="PANTHER" id="PTHR35008:SF8">
    <property type="entry name" value="ALCOHOL DEHYDROGENASE CYTOCHROME C SUBUNIT"/>
    <property type="match status" value="1"/>
</dbReference>
<dbReference type="GO" id="GO:0020037">
    <property type="term" value="F:heme binding"/>
    <property type="evidence" value="ECO:0007669"/>
    <property type="project" value="InterPro"/>
</dbReference>
<proteinExistence type="predicted"/>
<dbReference type="GO" id="GO:0046872">
    <property type="term" value="F:metal ion binding"/>
    <property type="evidence" value="ECO:0007669"/>
    <property type="project" value="UniProtKB-KW"/>
</dbReference>
<organism evidence="7 8">
    <name type="scientific">Leptospira tipperaryensis</name>
    <dbReference type="NCBI Taxonomy" id="2564040"/>
    <lineage>
        <taxon>Bacteria</taxon>
        <taxon>Pseudomonadati</taxon>
        <taxon>Spirochaetota</taxon>
        <taxon>Spirochaetia</taxon>
        <taxon>Leptospirales</taxon>
        <taxon>Leptospiraceae</taxon>
        <taxon>Leptospira</taxon>
    </lineage>
</organism>
<evidence type="ECO:0000256" key="5">
    <source>
        <dbReference type="SAM" id="Phobius"/>
    </source>
</evidence>
<keyword evidence="1 4" id="KW-0349">Heme</keyword>
<dbReference type="KEGG" id="laj:A0128_16745"/>
<feature type="domain" description="Cytochrome c" evidence="6">
    <location>
        <begin position="47"/>
        <end position="163"/>
    </location>
</feature>
<evidence type="ECO:0000259" key="6">
    <source>
        <dbReference type="PROSITE" id="PS51007"/>
    </source>
</evidence>
<sequence length="327" mass="36328">MMKFFGVLLKRAAITVILILIGGLSFLYLKYPDIGKKEEIKIAHTPEQVRRGEYLVNNVAACMGCHTGERDPQKLFYPFDKNIGAGNLKFGEEMGLPGTFYSRNITPAETGLKNWTDTDIFYAITAGVSKDGTPLFPLMPYENYAQMDKEDIYSIIAYIRTIPAVENQVEKSQAKFPMNLIMRTIPKAPEFSQRPEPKDTVAYGKYLFTLAACNDCHTQKVKGKPVEGMEHAGGFEFSLITGGKAVSANITPDVKTGIGNWTRETFIARFKASVAGAKAKPDIKPGEFNSLMPWLEYAGMSDQDLGAIFAYLMSSKPVSHKVQTFQK</sequence>
<evidence type="ECO:0000313" key="7">
    <source>
        <dbReference type="EMBL" id="AOP35343.1"/>
    </source>
</evidence>
<keyword evidence="3 4" id="KW-0408">Iron</keyword>
<accession>A0A1D7V0I6</accession>
<gene>
    <name evidence="7" type="ORF">A0128_16745</name>
</gene>
<keyword evidence="8" id="KW-1185">Reference proteome</keyword>
<dbReference type="PROSITE" id="PS51007">
    <property type="entry name" value="CYTC"/>
    <property type="match status" value="2"/>
</dbReference>
<dbReference type="SUPFAM" id="SSF46626">
    <property type="entry name" value="Cytochrome c"/>
    <property type="match status" value="2"/>
</dbReference>
<dbReference type="EMBL" id="CP015217">
    <property type="protein sequence ID" value="AOP35343.1"/>
    <property type="molecule type" value="Genomic_DNA"/>
</dbReference>
<evidence type="ECO:0000256" key="3">
    <source>
        <dbReference type="ARBA" id="ARBA00023004"/>
    </source>
</evidence>
<evidence type="ECO:0000256" key="4">
    <source>
        <dbReference type="PROSITE-ProRule" id="PRU00433"/>
    </source>
</evidence>
<protein>
    <recommendedName>
        <fullName evidence="6">Cytochrome c domain-containing protein</fullName>
    </recommendedName>
</protein>
<reference evidence="7 8" key="1">
    <citation type="submission" date="2016-04" db="EMBL/GenBank/DDBJ databases">
        <title>Complete genome seqeunce of Leptospira alstonii serovar Room22.</title>
        <authorList>
            <person name="Nally J.E."/>
            <person name="Bayles D.O."/>
            <person name="Hurley D."/>
            <person name="Fanning S."/>
            <person name="McMahon B.J."/>
            <person name="Arent Z."/>
        </authorList>
    </citation>
    <scope>NUCLEOTIDE SEQUENCE [LARGE SCALE GENOMIC DNA]</scope>
    <source>
        <strain evidence="7 8">GWTS #1</strain>
    </source>
</reference>
<evidence type="ECO:0000256" key="1">
    <source>
        <dbReference type="ARBA" id="ARBA00022617"/>
    </source>
</evidence>
<dbReference type="RefSeq" id="WP_069608546.1">
    <property type="nucleotide sequence ID" value="NZ_CP015217.1"/>
</dbReference>
<dbReference type="Proteomes" id="UP000094197">
    <property type="component" value="Chromosome 1"/>
</dbReference>
<dbReference type="Pfam" id="PF00034">
    <property type="entry name" value="Cytochrom_C"/>
    <property type="match status" value="1"/>
</dbReference>
<dbReference type="PANTHER" id="PTHR35008">
    <property type="entry name" value="BLL4482 PROTEIN-RELATED"/>
    <property type="match status" value="1"/>
</dbReference>
<keyword evidence="5" id="KW-0812">Transmembrane</keyword>
<dbReference type="GO" id="GO:0009055">
    <property type="term" value="F:electron transfer activity"/>
    <property type="evidence" value="ECO:0007669"/>
    <property type="project" value="InterPro"/>
</dbReference>
<dbReference type="AlphaFoldDB" id="A0A1D7V0I6"/>
<dbReference type="InterPro" id="IPR009056">
    <property type="entry name" value="Cyt_c-like_dom"/>
</dbReference>
<keyword evidence="2 4" id="KW-0479">Metal-binding</keyword>
<dbReference type="InterPro" id="IPR036909">
    <property type="entry name" value="Cyt_c-like_dom_sf"/>
</dbReference>
<dbReference type="Gene3D" id="1.10.760.10">
    <property type="entry name" value="Cytochrome c-like domain"/>
    <property type="match status" value="2"/>
</dbReference>
<name>A0A1D7V0I6_9LEPT</name>
<dbReference type="InterPro" id="IPR051459">
    <property type="entry name" value="Cytochrome_c-type_DH"/>
</dbReference>
<evidence type="ECO:0000256" key="2">
    <source>
        <dbReference type="ARBA" id="ARBA00022723"/>
    </source>
</evidence>
<keyword evidence="5" id="KW-1133">Transmembrane helix</keyword>
<keyword evidence="5" id="KW-0472">Membrane</keyword>